<dbReference type="STRING" id="1346286.SAMN05444362_106121"/>
<gene>
    <name evidence="1" type="ORF">SAMN05444362_106121</name>
</gene>
<protein>
    <submittedName>
        <fullName evidence="1">Uncharacterized protein</fullName>
    </submittedName>
</protein>
<evidence type="ECO:0000313" key="1">
    <source>
        <dbReference type="EMBL" id="SHF43639.1"/>
    </source>
</evidence>
<dbReference type="EMBL" id="FQUC01000006">
    <property type="protein sequence ID" value="SHF43639.1"/>
    <property type="molecule type" value="Genomic_DNA"/>
</dbReference>
<evidence type="ECO:0000313" key="2">
    <source>
        <dbReference type="Proteomes" id="UP000184480"/>
    </source>
</evidence>
<accession>A0A1M5BMA3</accession>
<sequence length="264" mass="28291">MNENMNLTKKYIQLTFFLCASVLMLEAQVGVNTKLPATVLHIDGGGNNTMAVVDADDVVIDNLGRVGVGMAPSSGYSSKLQVVGGLTMIDGTQAAGRVLTSDASGKASWNEVAVYAGRVELTSVGVDIPYTTADFLQTGTSIVLPPGRYAVNVSMVLRFNGYLLPDSGYFFLRSTFSDSSAASGAAPSPDLEDTVYLSAEITENTYYGFLLGTLIINNSTGVDKRYYYVAGNTTYRGITGTPYILRFGGYHFGEDNIVFYKLSD</sequence>
<name>A0A1M5BMA3_9BACT</name>
<keyword evidence="2" id="KW-1185">Reference proteome</keyword>
<dbReference type="AlphaFoldDB" id="A0A1M5BMA3"/>
<organism evidence="1 2">
    <name type="scientific">Dysgonomonas macrotermitis</name>
    <dbReference type="NCBI Taxonomy" id="1346286"/>
    <lineage>
        <taxon>Bacteria</taxon>
        <taxon>Pseudomonadati</taxon>
        <taxon>Bacteroidota</taxon>
        <taxon>Bacteroidia</taxon>
        <taxon>Bacteroidales</taxon>
        <taxon>Dysgonomonadaceae</taxon>
        <taxon>Dysgonomonas</taxon>
    </lineage>
</organism>
<dbReference type="Proteomes" id="UP000184480">
    <property type="component" value="Unassembled WGS sequence"/>
</dbReference>
<reference evidence="2" key="1">
    <citation type="submission" date="2016-11" db="EMBL/GenBank/DDBJ databases">
        <authorList>
            <person name="Varghese N."/>
            <person name="Submissions S."/>
        </authorList>
    </citation>
    <scope>NUCLEOTIDE SEQUENCE [LARGE SCALE GENOMIC DNA]</scope>
    <source>
        <strain evidence="2">DSM 27370</strain>
    </source>
</reference>
<proteinExistence type="predicted"/>